<evidence type="ECO:0000313" key="3">
    <source>
        <dbReference type="Proteomes" id="UP000028194"/>
    </source>
</evidence>
<dbReference type="STRING" id="1459636.NTE_02965"/>
<dbReference type="KEGG" id="nev:NTE_02965"/>
<keyword evidence="3" id="KW-1185">Reference proteome</keyword>
<dbReference type="EMBL" id="CP007174">
    <property type="protein sequence ID" value="AIF85000.1"/>
    <property type="molecule type" value="Genomic_DNA"/>
</dbReference>
<dbReference type="Proteomes" id="UP000028194">
    <property type="component" value="Chromosome"/>
</dbReference>
<feature type="transmembrane region" description="Helical" evidence="1">
    <location>
        <begin position="9"/>
        <end position="34"/>
    </location>
</feature>
<name>A0A075MUW4_9ARCH</name>
<gene>
    <name evidence="2" type="ORF">NTE_02965</name>
</gene>
<keyword evidence="1" id="KW-1133">Transmembrane helix</keyword>
<feature type="transmembrane region" description="Helical" evidence="1">
    <location>
        <begin position="46"/>
        <end position="64"/>
    </location>
</feature>
<dbReference type="AlphaFoldDB" id="A0A075MUW4"/>
<organism evidence="2 3">
    <name type="scientific">Candidatus Nitrososphaera evergladensis SR1</name>
    <dbReference type="NCBI Taxonomy" id="1459636"/>
    <lineage>
        <taxon>Archaea</taxon>
        <taxon>Nitrososphaerota</taxon>
        <taxon>Nitrososphaeria</taxon>
        <taxon>Nitrososphaerales</taxon>
        <taxon>Nitrososphaeraceae</taxon>
        <taxon>Nitrososphaera</taxon>
    </lineage>
</organism>
<keyword evidence="1" id="KW-0812">Transmembrane</keyword>
<dbReference type="HOGENOM" id="CLU_2629852_0_0_2"/>
<keyword evidence="1" id="KW-0472">Membrane</keyword>
<reference evidence="2 3" key="1">
    <citation type="journal article" date="2014" name="PLoS ONE">
        <title>Genome Sequence of Candidatus Nitrososphaera evergladensis from Group I.1b Enriched from Everglades Soil Reveals Novel Genomic Features of the Ammonia-Oxidizing Archaea.</title>
        <authorList>
            <person name="Zhalnina K.V."/>
            <person name="Dias R."/>
            <person name="Leonard M.T."/>
            <person name="Dorr de Quadros P."/>
            <person name="Camargo F.A."/>
            <person name="Drew J.C."/>
            <person name="Farmerie W.G."/>
            <person name="Daroub S.H."/>
            <person name="Triplett E.W."/>
        </authorList>
    </citation>
    <scope>NUCLEOTIDE SEQUENCE [LARGE SCALE GENOMIC DNA]</scope>
    <source>
        <strain evidence="2 3">SR1</strain>
    </source>
</reference>
<dbReference type="RefSeq" id="WP_148701474.1">
    <property type="nucleotide sequence ID" value="NZ_CP007174.1"/>
</dbReference>
<evidence type="ECO:0000313" key="2">
    <source>
        <dbReference type="EMBL" id="AIF85000.1"/>
    </source>
</evidence>
<dbReference type="OrthoDB" id="377267at2157"/>
<evidence type="ECO:0000256" key="1">
    <source>
        <dbReference type="SAM" id="Phobius"/>
    </source>
</evidence>
<proteinExistence type="predicted"/>
<protein>
    <submittedName>
        <fullName evidence="2">Uncharacterized protein</fullName>
    </submittedName>
</protein>
<dbReference type="GeneID" id="41598636"/>
<sequence length="72" mass="7694">MTVKENLKLLAFMVGAALFFAVTLLGSFFGVIVFINSAGLPSDQALSFFMVGLVPPSVATFVLFTKGLGRFM</sequence>
<accession>A0A075MUW4</accession>